<dbReference type="EMBL" id="CTEC01000001">
    <property type="protein sequence ID" value="CQD02023.1"/>
    <property type="molecule type" value="Genomic_DNA"/>
</dbReference>
<reference evidence="2" key="1">
    <citation type="submission" date="2015-03" db="EMBL/GenBank/DDBJ databases">
        <authorList>
            <person name="Urmite Genomes"/>
        </authorList>
    </citation>
    <scope>NUCLEOTIDE SEQUENCE [LARGE SCALE GENOMIC DNA]</scope>
    <source>
        <strain evidence="2">CSUR P1344</strain>
    </source>
</reference>
<dbReference type="AlphaFoldDB" id="A0A0U1CU23"/>
<gene>
    <name evidence="1" type="ORF">BN000_00076</name>
</gene>
<keyword evidence="2" id="KW-1185">Reference proteome</keyword>
<protein>
    <submittedName>
        <fullName evidence="1">Uncharacterized protein</fullName>
    </submittedName>
</protein>
<organism evidence="1 2">
    <name type="scientific">Mycobacterium europaeum</name>
    <dbReference type="NCBI Taxonomy" id="761804"/>
    <lineage>
        <taxon>Bacteria</taxon>
        <taxon>Bacillati</taxon>
        <taxon>Actinomycetota</taxon>
        <taxon>Actinomycetes</taxon>
        <taxon>Mycobacteriales</taxon>
        <taxon>Mycobacteriaceae</taxon>
        <taxon>Mycobacterium</taxon>
        <taxon>Mycobacterium simiae complex</taxon>
    </lineage>
</organism>
<dbReference type="Proteomes" id="UP000199601">
    <property type="component" value="Unassembled WGS sequence"/>
</dbReference>
<evidence type="ECO:0000313" key="1">
    <source>
        <dbReference type="EMBL" id="CQD02023.1"/>
    </source>
</evidence>
<evidence type="ECO:0000313" key="2">
    <source>
        <dbReference type="Proteomes" id="UP000199601"/>
    </source>
</evidence>
<proteinExistence type="predicted"/>
<sequence length="60" mass="6600">MALTRAQIDEIQQRLDEGMTPEAIADSLGRLADLDELDIVTIRSTAYDLVNGEPVRAVDD</sequence>
<accession>A0A0U1CU23</accession>
<name>A0A0U1CU23_9MYCO</name>
<dbReference type="RefSeq" id="WP_023900995.1">
    <property type="nucleotide sequence ID" value="NZ_CTEC01000001.1"/>
</dbReference>